<protein>
    <recommendedName>
        <fullName evidence="3">SprT-like domain-containing protein</fullName>
    </recommendedName>
</protein>
<proteinExistence type="predicted"/>
<evidence type="ECO:0000313" key="1">
    <source>
        <dbReference type="EMBL" id="KAL1600743.1"/>
    </source>
</evidence>
<evidence type="ECO:0008006" key="3">
    <source>
        <dbReference type="Google" id="ProtNLM"/>
    </source>
</evidence>
<organism evidence="1 2">
    <name type="scientific">Paraconiothyrium brasiliense</name>
    <dbReference type="NCBI Taxonomy" id="300254"/>
    <lineage>
        <taxon>Eukaryota</taxon>
        <taxon>Fungi</taxon>
        <taxon>Dikarya</taxon>
        <taxon>Ascomycota</taxon>
        <taxon>Pezizomycotina</taxon>
        <taxon>Dothideomycetes</taxon>
        <taxon>Pleosporomycetidae</taxon>
        <taxon>Pleosporales</taxon>
        <taxon>Massarineae</taxon>
        <taxon>Didymosphaeriaceae</taxon>
        <taxon>Paraconiothyrium</taxon>
    </lineage>
</organism>
<reference evidence="1 2" key="1">
    <citation type="submission" date="2024-02" db="EMBL/GenBank/DDBJ databases">
        <title>De novo assembly and annotation of 12 fungi associated with fruit tree decline syndrome in Ontario, Canada.</title>
        <authorList>
            <person name="Sulman M."/>
            <person name="Ellouze W."/>
            <person name="Ilyukhin E."/>
        </authorList>
    </citation>
    <scope>NUCLEOTIDE SEQUENCE [LARGE SCALE GENOMIC DNA]</scope>
    <source>
        <strain evidence="1 2">M42-189</strain>
    </source>
</reference>
<gene>
    <name evidence="1" type="ORF">SLS60_007131</name>
</gene>
<evidence type="ECO:0000313" key="2">
    <source>
        <dbReference type="Proteomes" id="UP001521785"/>
    </source>
</evidence>
<dbReference type="Proteomes" id="UP001521785">
    <property type="component" value="Unassembled WGS sequence"/>
</dbReference>
<keyword evidence="2" id="KW-1185">Reference proteome</keyword>
<sequence>MATSDSKIHEANELPKLLYPDFPLEYANQLPDDLDPKNVHKHCVCWNCAPKLWESLFEHSTRFNPLIEGPNGYAWPIDAYRQSCDIRTVLKFIFTHLSTLDNASWSSCEEQALQQFDKSMKELNDLFSGKRHWNQLPDLNALGESLDTLFFQGCLHGTCNYEWVTHDSDGNTEDHYFGCFSKNSKHGYLDRITITALGHPKLQRVYTVPQKRAEHILSTVLHEQVHQLLGYYTCDGSCKDATEAQKKLCSYLSARTIGQFCEVESQGKRHFDQTYVGHGPAFQVTRDVFLAPAGGRITHASLTVAIATCACRKLARANWRTFQPRLVSGSLF</sequence>
<name>A0ABR3R8H7_9PLEO</name>
<comment type="caution">
    <text evidence="1">The sequence shown here is derived from an EMBL/GenBank/DDBJ whole genome shotgun (WGS) entry which is preliminary data.</text>
</comment>
<accession>A0ABR3R8H7</accession>
<dbReference type="EMBL" id="JAKJXO020000009">
    <property type="protein sequence ID" value="KAL1600743.1"/>
    <property type="molecule type" value="Genomic_DNA"/>
</dbReference>